<evidence type="ECO:0000313" key="13">
    <source>
        <dbReference type="EMBL" id="CAK8680221.1"/>
    </source>
</evidence>
<keyword evidence="8 10" id="KW-0472">Membrane</keyword>
<feature type="signal peptide" evidence="10">
    <location>
        <begin position="1"/>
        <end position="19"/>
    </location>
</feature>
<dbReference type="PANTHER" id="PTHR10830:SF0">
    <property type="entry name" value="DOLICHYL-DIPHOSPHOOLIGOSACCHARIDE--PROTEIN GLYCOSYLTRANSFERASE 48 KDA SUBUNIT"/>
    <property type="match status" value="1"/>
</dbReference>
<dbReference type="Pfam" id="PF03345">
    <property type="entry name" value="OST48_N"/>
    <property type="match status" value="1"/>
</dbReference>
<evidence type="ECO:0000313" key="14">
    <source>
        <dbReference type="Proteomes" id="UP001642483"/>
    </source>
</evidence>
<evidence type="ECO:0000256" key="5">
    <source>
        <dbReference type="ARBA" id="ARBA00022692"/>
    </source>
</evidence>
<dbReference type="InterPro" id="IPR005013">
    <property type="entry name" value="DDOST_48_kDa_subunit"/>
</dbReference>
<evidence type="ECO:0000256" key="3">
    <source>
        <dbReference type="ARBA" id="ARBA00008743"/>
    </source>
</evidence>
<dbReference type="InterPro" id="IPR055459">
    <property type="entry name" value="OST48_MD"/>
</dbReference>
<keyword evidence="14" id="KW-1185">Reference proteome</keyword>
<comment type="function">
    <text evidence="9">Subunit of the oligosaccharyl transferase (OST) complex that catalyzes the initial transfer of a defined glycan (Glc(3)Man(9)GlcNAc(2) in eukaryotes) from the lipid carrier dolichol-pyrophosphate to an asparagine residue within an Asn-X-Ser/Thr consensus motif in nascent polypeptide chains, the first step in protein N-glycosylation. N-glycosylation occurs cotranslationally and the complex associates with the Sec61 complex at the channel-forming translocon complex that mediates protein translocation across the endoplasmic reticulum (ER). All subunits are required for a maximal enzyme activity. Required for the assembly of both SST3A- and SS3B-containing OST complexes.</text>
</comment>
<comment type="caution">
    <text evidence="13">The sequence shown here is derived from an EMBL/GenBank/DDBJ whole genome shotgun (WGS) entry which is preliminary data.</text>
</comment>
<evidence type="ECO:0000256" key="6">
    <source>
        <dbReference type="ARBA" id="ARBA00022824"/>
    </source>
</evidence>
<sequence>MKHCIYHFLFLAFVTKALSSQGKKTLVLLDNSDVKTTHSIYFKSLADRGFDLTFKSADDASLELIKYGVHLYDNLIIFSPSVEDFGGGVKVSTVTDFIDGGGNVLVAADSSIGDPIRELGAECGVEFDEEQTIVIDHHNFDVSDRGSHTKLVIEPKNLIKSENIVGKPTKPILYKGVGMVLDNENPLILSIMKGSPTCYSFFPESKIDQYPLAVGSSTVLVAGLQARNNARILFSGSLAMFSDDFLTSGVQKDSTDSKAYEKAGNEDLVNAMSRWVFQEVGVLRTGKVTHHKVGETEPPEAYTITDMVHYSIVIEERTADDKWIPYMGNDVQMEFVRIDPFVRLPLTLNKSTGAFSIDFELPDVYGVFQFKIDYTRLGYTFLTSATQVSVRPLQHTQYERFISSAYPYYASAFSMMFGVFVFTLVFLYHRSDKKSKAE</sequence>
<comment type="similarity">
    <text evidence="3 10">Belongs to the DDOST 48 kDa subunit family.</text>
</comment>
<protein>
    <recommendedName>
        <fullName evidence="4 10">Dolichyl-diphosphooligosaccharide--protein glycosyltransferase 48 kDa subunit</fullName>
        <shortName evidence="10">Oligosaccharyl transferase 48 kDa subunit</shortName>
    </recommendedName>
</protein>
<proteinExistence type="inferred from homology"/>
<evidence type="ECO:0000256" key="4">
    <source>
        <dbReference type="ARBA" id="ARBA00013350"/>
    </source>
</evidence>
<keyword evidence="10" id="KW-0732">Signal</keyword>
<reference evidence="13 14" key="1">
    <citation type="submission" date="2024-02" db="EMBL/GenBank/DDBJ databases">
        <authorList>
            <person name="Daric V."/>
            <person name="Darras S."/>
        </authorList>
    </citation>
    <scope>NUCLEOTIDE SEQUENCE [LARGE SCALE GENOMIC DNA]</scope>
</reference>
<dbReference type="PANTHER" id="PTHR10830">
    <property type="entry name" value="DOLICHYL-DIPHOSPHOOLIGOSACCHARIDE--PROTEIN GLYCOSYLTRANSFERASE 48 KDA SUBUNIT"/>
    <property type="match status" value="1"/>
</dbReference>
<feature type="domain" description="OST48 N-terminal" evidence="11">
    <location>
        <begin position="24"/>
        <end position="276"/>
    </location>
</feature>
<dbReference type="EMBL" id="CAWYQH010000068">
    <property type="protein sequence ID" value="CAK8680221.1"/>
    <property type="molecule type" value="Genomic_DNA"/>
</dbReference>
<feature type="domain" description="OST48 middle" evidence="12">
    <location>
        <begin position="290"/>
        <end position="429"/>
    </location>
</feature>
<evidence type="ECO:0000256" key="8">
    <source>
        <dbReference type="ARBA" id="ARBA00023136"/>
    </source>
</evidence>
<dbReference type="Proteomes" id="UP001642483">
    <property type="component" value="Unassembled WGS sequence"/>
</dbReference>
<dbReference type="Pfam" id="PF23358">
    <property type="entry name" value="OST48_MD"/>
    <property type="match status" value="1"/>
</dbReference>
<organism evidence="13 14">
    <name type="scientific">Clavelina lepadiformis</name>
    <name type="common">Light-bulb sea squirt</name>
    <name type="synonym">Ascidia lepadiformis</name>
    <dbReference type="NCBI Taxonomy" id="159417"/>
    <lineage>
        <taxon>Eukaryota</taxon>
        <taxon>Metazoa</taxon>
        <taxon>Chordata</taxon>
        <taxon>Tunicata</taxon>
        <taxon>Ascidiacea</taxon>
        <taxon>Aplousobranchia</taxon>
        <taxon>Clavelinidae</taxon>
        <taxon>Clavelina</taxon>
    </lineage>
</organism>
<evidence type="ECO:0000259" key="12">
    <source>
        <dbReference type="Pfam" id="PF23358"/>
    </source>
</evidence>
<evidence type="ECO:0000256" key="2">
    <source>
        <dbReference type="ARBA" id="ARBA00004922"/>
    </source>
</evidence>
<comment type="subcellular location">
    <subcellularLocation>
        <location evidence="1 10">Endoplasmic reticulum membrane</location>
        <topology evidence="1 10">Single-pass type I membrane protein</topology>
    </subcellularLocation>
</comment>
<feature type="transmembrane region" description="Helical" evidence="10">
    <location>
        <begin position="406"/>
        <end position="428"/>
    </location>
</feature>
<evidence type="ECO:0000259" key="11">
    <source>
        <dbReference type="Pfam" id="PF03345"/>
    </source>
</evidence>
<accession>A0ABP0FLH9</accession>
<evidence type="ECO:0000256" key="9">
    <source>
        <dbReference type="ARBA" id="ARBA00045729"/>
    </source>
</evidence>
<feature type="chain" id="PRO_5044972080" description="Dolichyl-diphosphooligosaccharide--protein glycosyltransferase 48 kDa subunit" evidence="10">
    <location>
        <begin position="20"/>
        <end position="438"/>
    </location>
</feature>
<keyword evidence="6 10" id="KW-0256">Endoplasmic reticulum</keyword>
<dbReference type="InterPro" id="IPR055457">
    <property type="entry name" value="OST48_N"/>
</dbReference>
<evidence type="ECO:0000256" key="10">
    <source>
        <dbReference type="RuleBase" id="RU361142"/>
    </source>
</evidence>
<comment type="subunit">
    <text evidence="10">Component of the oligosaccharyltransferase (OST) complex.</text>
</comment>
<keyword evidence="5 10" id="KW-0812">Transmembrane</keyword>
<gene>
    <name evidence="13" type="ORF">CVLEPA_LOCUS10496</name>
</gene>
<evidence type="ECO:0000256" key="1">
    <source>
        <dbReference type="ARBA" id="ARBA00004115"/>
    </source>
</evidence>
<name>A0ABP0FLH9_CLALP</name>
<evidence type="ECO:0000256" key="7">
    <source>
        <dbReference type="ARBA" id="ARBA00022989"/>
    </source>
</evidence>
<comment type="pathway">
    <text evidence="2 10">Protein modification; protein glycosylation.</text>
</comment>
<keyword evidence="7 10" id="KW-1133">Transmembrane helix</keyword>